<sequence>MSMPWETMKATLYLDDGSSFVGQLFGATKSVVGEIVFQTGMVGYVESLTDPSYAEQLLTLTYPMIGNYGVPSHDQTDSNGLPYVFESSRIWPAALIVDRICPENEHNHWQAVESLTSLLRKAGVPGLCGIDIRMLTKKIRERGTMKAKLIIDSDDASKYEFCDINEKTWLQLFLERSLLHLAMVI</sequence>
<dbReference type="Gene3D" id="3.50.30.20">
    <property type="entry name" value="Carbamoyl-phosphate synthase small subunit, N-terminal domain"/>
    <property type="match status" value="1"/>
</dbReference>
<dbReference type="SMART" id="SM01097">
    <property type="entry name" value="CPSase_sm_chain"/>
    <property type="match status" value="1"/>
</dbReference>
<dbReference type="Proteomes" id="UP001196413">
    <property type="component" value="Unassembled WGS sequence"/>
</dbReference>
<name>A0AAD5QUE4_PARTN</name>
<comment type="caution">
    <text evidence="2">The sequence shown here is derived from an EMBL/GenBank/DDBJ whole genome shotgun (WGS) entry which is preliminary data.</text>
</comment>
<dbReference type="Pfam" id="PF00988">
    <property type="entry name" value="CPSase_sm_chain"/>
    <property type="match status" value="1"/>
</dbReference>
<evidence type="ECO:0000313" key="3">
    <source>
        <dbReference type="Proteomes" id="UP001196413"/>
    </source>
</evidence>
<reference evidence="2" key="1">
    <citation type="submission" date="2021-06" db="EMBL/GenBank/DDBJ databases">
        <title>Parelaphostrongylus tenuis whole genome reference sequence.</title>
        <authorList>
            <person name="Garwood T.J."/>
            <person name="Larsen P.A."/>
            <person name="Fountain-Jones N.M."/>
            <person name="Garbe J.R."/>
            <person name="Macchietto M.G."/>
            <person name="Kania S.A."/>
            <person name="Gerhold R.W."/>
            <person name="Richards J.E."/>
            <person name="Wolf T.M."/>
        </authorList>
    </citation>
    <scope>NUCLEOTIDE SEQUENCE</scope>
    <source>
        <strain evidence="2">MNPRO001-30</strain>
        <tissue evidence="2">Meninges</tissue>
    </source>
</reference>
<feature type="domain" description="Carbamoyl-phosphate synthase small subunit N-terminal" evidence="1">
    <location>
        <begin position="8"/>
        <end position="150"/>
    </location>
</feature>
<protein>
    <submittedName>
        <fullName evidence="2">Orotidine 5'-phosphate decarboxylase</fullName>
    </submittedName>
</protein>
<evidence type="ECO:0000259" key="1">
    <source>
        <dbReference type="SMART" id="SM01097"/>
    </source>
</evidence>
<dbReference type="InterPro" id="IPR036480">
    <property type="entry name" value="CarbP_synth_ssu_N_sf"/>
</dbReference>
<gene>
    <name evidence="2" type="primary">PYR1_1</name>
    <name evidence="2" type="ORF">KIN20_025406</name>
</gene>
<evidence type="ECO:0000313" key="2">
    <source>
        <dbReference type="EMBL" id="KAJ1365173.1"/>
    </source>
</evidence>
<organism evidence="2 3">
    <name type="scientific">Parelaphostrongylus tenuis</name>
    <name type="common">Meningeal worm</name>
    <dbReference type="NCBI Taxonomy" id="148309"/>
    <lineage>
        <taxon>Eukaryota</taxon>
        <taxon>Metazoa</taxon>
        <taxon>Ecdysozoa</taxon>
        <taxon>Nematoda</taxon>
        <taxon>Chromadorea</taxon>
        <taxon>Rhabditida</taxon>
        <taxon>Rhabditina</taxon>
        <taxon>Rhabditomorpha</taxon>
        <taxon>Strongyloidea</taxon>
        <taxon>Metastrongylidae</taxon>
        <taxon>Parelaphostrongylus</taxon>
    </lineage>
</organism>
<dbReference type="FunFam" id="3.50.30.20:FF:000002">
    <property type="entry name" value="Carbamoyl-phosphate synthase 1, mitochondrial"/>
    <property type="match status" value="1"/>
</dbReference>
<dbReference type="AlphaFoldDB" id="A0AAD5QUE4"/>
<dbReference type="SUPFAM" id="SSF52021">
    <property type="entry name" value="Carbamoyl phosphate synthetase, small subunit N-terminal domain"/>
    <property type="match status" value="1"/>
</dbReference>
<dbReference type="EMBL" id="JAHQIW010005188">
    <property type="protein sequence ID" value="KAJ1365173.1"/>
    <property type="molecule type" value="Genomic_DNA"/>
</dbReference>
<keyword evidence="3" id="KW-1185">Reference proteome</keyword>
<proteinExistence type="predicted"/>
<accession>A0AAD5QUE4</accession>
<dbReference type="InterPro" id="IPR002474">
    <property type="entry name" value="CarbamoylP_synth_ssu_N"/>
</dbReference>